<dbReference type="InterPro" id="IPR011006">
    <property type="entry name" value="CheY-like_superfamily"/>
</dbReference>
<comment type="subcellular location">
    <subcellularLocation>
        <location evidence="2">Membrane</location>
    </subcellularLocation>
</comment>
<evidence type="ECO:0000256" key="8">
    <source>
        <dbReference type="SAM" id="Phobius"/>
    </source>
</evidence>
<dbReference type="CDD" id="cd00082">
    <property type="entry name" value="HisKA"/>
    <property type="match status" value="1"/>
</dbReference>
<dbReference type="PANTHER" id="PTHR43047">
    <property type="entry name" value="TWO-COMPONENT HISTIDINE PROTEIN KINASE"/>
    <property type="match status" value="1"/>
</dbReference>
<evidence type="ECO:0000313" key="13">
    <source>
        <dbReference type="Proteomes" id="UP000744438"/>
    </source>
</evidence>
<dbReference type="InterPro" id="IPR005467">
    <property type="entry name" value="His_kinase_dom"/>
</dbReference>
<evidence type="ECO:0000256" key="1">
    <source>
        <dbReference type="ARBA" id="ARBA00000085"/>
    </source>
</evidence>
<dbReference type="SMART" id="SM00387">
    <property type="entry name" value="HATPase_c"/>
    <property type="match status" value="1"/>
</dbReference>
<evidence type="ECO:0000256" key="4">
    <source>
        <dbReference type="ARBA" id="ARBA00022553"/>
    </source>
</evidence>
<feature type="domain" description="Histidine kinase" evidence="9">
    <location>
        <begin position="516"/>
        <end position="738"/>
    </location>
</feature>
<dbReference type="InterPro" id="IPR003594">
    <property type="entry name" value="HATPase_dom"/>
</dbReference>
<dbReference type="Gene3D" id="6.10.340.10">
    <property type="match status" value="1"/>
</dbReference>
<dbReference type="PANTHER" id="PTHR43047:SF72">
    <property type="entry name" value="OSMOSENSING HISTIDINE PROTEIN KINASE SLN1"/>
    <property type="match status" value="1"/>
</dbReference>
<dbReference type="InterPro" id="IPR003660">
    <property type="entry name" value="HAMP_dom"/>
</dbReference>
<reference evidence="12" key="1">
    <citation type="submission" date="2020-10" db="EMBL/GenBank/DDBJ databases">
        <title>Microbiome of the Black Sea water column analyzed by genome centric metagenomics.</title>
        <authorList>
            <person name="Cabello-Yeves P.J."/>
            <person name="Callieri C."/>
            <person name="Picazo A."/>
            <person name="Mehrshad M."/>
            <person name="Haro-Moreno J.M."/>
            <person name="Roda-Garcia J."/>
            <person name="Dzembekova N."/>
            <person name="Slabakova V."/>
            <person name="Slabakova N."/>
            <person name="Moncheva S."/>
            <person name="Rodriguez-Valera F."/>
        </authorList>
    </citation>
    <scope>NUCLEOTIDE SEQUENCE</scope>
    <source>
        <strain evidence="12">BS307-5m-G49</strain>
    </source>
</reference>
<evidence type="ECO:0000313" key="12">
    <source>
        <dbReference type="EMBL" id="MBL6811404.1"/>
    </source>
</evidence>
<dbReference type="EMBL" id="JADHQC010000002">
    <property type="protein sequence ID" value="MBL6811404.1"/>
    <property type="molecule type" value="Genomic_DNA"/>
</dbReference>
<comment type="caution">
    <text evidence="12">The sequence shown here is derived from an EMBL/GenBank/DDBJ whole genome shotgun (WGS) entry which is preliminary data.</text>
</comment>
<dbReference type="Gene3D" id="3.30.565.10">
    <property type="entry name" value="Histidine kinase-like ATPase, C-terminal domain"/>
    <property type="match status" value="1"/>
</dbReference>
<comment type="catalytic activity">
    <reaction evidence="1">
        <text>ATP + protein L-histidine = ADP + protein N-phospho-L-histidine.</text>
        <dbReference type="EC" id="2.7.13.3"/>
    </reaction>
</comment>
<dbReference type="Gene3D" id="1.10.287.130">
    <property type="match status" value="1"/>
</dbReference>
<dbReference type="EC" id="2.7.13.3" evidence="3"/>
<dbReference type="InterPro" id="IPR036097">
    <property type="entry name" value="HisK_dim/P_sf"/>
</dbReference>
<dbReference type="GO" id="GO:0005886">
    <property type="term" value="C:plasma membrane"/>
    <property type="evidence" value="ECO:0007669"/>
    <property type="project" value="TreeGrafter"/>
</dbReference>
<evidence type="ECO:0000259" key="10">
    <source>
        <dbReference type="PROSITE" id="PS50110"/>
    </source>
</evidence>
<feature type="transmembrane region" description="Helical" evidence="8">
    <location>
        <begin position="334"/>
        <end position="357"/>
    </location>
</feature>
<dbReference type="CDD" id="cd16922">
    <property type="entry name" value="HATPase_EvgS-ArcB-TorS-like"/>
    <property type="match status" value="1"/>
</dbReference>
<dbReference type="SMART" id="SM00304">
    <property type="entry name" value="HAMP"/>
    <property type="match status" value="1"/>
</dbReference>
<evidence type="ECO:0000259" key="9">
    <source>
        <dbReference type="PROSITE" id="PS50109"/>
    </source>
</evidence>
<keyword evidence="8" id="KW-1133">Transmembrane helix</keyword>
<dbReference type="SMART" id="SM00448">
    <property type="entry name" value="REC"/>
    <property type="match status" value="2"/>
</dbReference>
<evidence type="ECO:0000256" key="3">
    <source>
        <dbReference type="ARBA" id="ARBA00012438"/>
    </source>
</evidence>
<keyword evidence="6" id="KW-0418">Kinase</keyword>
<dbReference type="Gene3D" id="3.40.50.2300">
    <property type="match status" value="2"/>
</dbReference>
<dbReference type="GO" id="GO:0000155">
    <property type="term" value="F:phosphorelay sensor kinase activity"/>
    <property type="evidence" value="ECO:0007669"/>
    <property type="project" value="InterPro"/>
</dbReference>
<gene>
    <name evidence="12" type="ORF">ISQ63_00815</name>
</gene>
<keyword evidence="4 7" id="KW-0597">Phosphoprotein</keyword>
<dbReference type="GO" id="GO:0009927">
    <property type="term" value="F:histidine phosphotransfer kinase activity"/>
    <property type="evidence" value="ECO:0007669"/>
    <property type="project" value="TreeGrafter"/>
</dbReference>
<dbReference type="SUPFAM" id="SSF47384">
    <property type="entry name" value="Homodimeric domain of signal transducing histidine kinase"/>
    <property type="match status" value="1"/>
</dbReference>
<dbReference type="InterPro" id="IPR001789">
    <property type="entry name" value="Sig_transdc_resp-reg_receiver"/>
</dbReference>
<evidence type="ECO:0000256" key="6">
    <source>
        <dbReference type="ARBA" id="ARBA00022777"/>
    </source>
</evidence>
<feature type="domain" description="HAMP" evidence="11">
    <location>
        <begin position="354"/>
        <end position="412"/>
    </location>
</feature>
<dbReference type="CDD" id="cd17574">
    <property type="entry name" value="REC_OmpR"/>
    <property type="match status" value="1"/>
</dbReference>
<dbReference type="SUPFAM" id="SSF55874">
    <property type="entry name" value="ATPase domain of HSP90 chaperone/DNA topoisomerase II/histidine kinase"/>
    <property type="match status" value="1"/>
</dbReference>
<evidence type="ECO:0000259" key="11">
    <source>
        <dbReference type="PROSITE" id="PS50885"/>
    </source>
</evidence>
<feature type="modified residue" description="4-aspartylphosphate" evidence="7">
    <location>
        <position position="806"/>
    </location>
</feature>
<keyword evidence="5" id="KW-0808">Transferase</keyword>
<dbReference type="PROSITE" id="PS50110">
    <property type="entry name" value="RESPONSE_REGULATORY"/>
    <property type="match status" value="2"/>
</dbReference>
<feature type="transmembrane region" description="Helical" evidence="8">
    <location>
        <begin position="6"/>
        <end position="26"/>
    </location>
</feature>
<dbReference type="SUPFAM" id="SSF52172">
    <property type="entry name" value="CheY-like"/>
    <property type="match status" value="2"/>
</dbReference>
<dbReference type="Pfam" id="PF00072">
    <property type="entry name" value="Response_reg"/>
    <property type="match status" value="2"/>
</dbReference>
<evidence type="ECO:0000256" key="2">
    <source>
        <dbReference type="ARBA" id="ARBA00004370"/>
    </source>
</evidence>
<feature type="modified residue" description="4-aspartylphosphate" evidence="7">
    <location>
        <position position="925"/>
    </location>
</feature>
<organism evidence="12 13">
    <name type="scientific">SAR86 cluster bacterium</name>
    <dbReference type="NCBI Taxonomy" id="2030880"/>
    <lineage>
        <taxon>Bacteria</taxon>
        <taxon>Pseudomonadati</taxon>
        <taxon>Pseudomonadota</taxon>
        <taxon>Gammaproteobacteria</taxon>
        <taxon>SAR86 cluster</taxon>
    </lineage>
</organism>
<accession>A0A937HVZ8</accession>
<feature type="domain" description="Response regulatory" evidence="10">
    <location>
        <begin position="877"/>
        <end position="992"/>
    </location>
</feature>
<dbReference type="SMART" id="SM00388">
    <property type="entry name" value="HisKA"/>
    <property type="match status" value="1"/>
</dbReference>
<dbReference type="InterPro" id="IPR003661">
    <property type="entry name" value="HisK_dim/P_dom"/>
</dbReference>
<sequence>MRIRTVLIGIGLAGNLLLALSLIFLFNYRDSTQKEFANESLVSTYEAAWFQTLETSIDAISAWLPITGERGNYWDPENPIYPEEELSSPDDSFANPLIQFITDKNIGEAGYLLDLMFEFDLDEGNLSFIKAYYPDGQRFYCASALDLSGIDACNPQAKNEYDENLDEFLIDAGKRPRRFLQKIIDSSGEKITTLNQMMAFPIKAFSRNAEAVIVMGIDVRKSMETFGDEFELVTAVQTEEGIISLGDDYARYESGLELDETSNFGITNIKGHVDKANSNLEEFGNRTSTRDSDLGSLITLLPLSSYLSSDKAQLFIFRDESESIAQENAILNTIYIIITIVIFLVIALTSVILASVFGSVNKAIKVLQALTSGDLSKTMPQRRGLLRSENDEVGELAKALEIYRGHLNEMENIRTEQARRRKERDTAIIEKMSILADELEGDSRTLILNDINKMKNLAQESSQDKGEEASVELMTVAFTRMADEVQVLIDTRTKEMEESRDEALEANEQRSKFFANMSHELRTPLNAILGYGEMLYEECEDLGYEDLMPDLKKITTSGTHLLSLINNILDLSKIESGKMELFITSFEIEKVVETLRDINAPLAAKNDNGFKINVQEAIGSMSQDETKLRQCVTNFLSNAFKFTNNGLVTLDVNSLMKDEVEMIEFKVTDDGEGLSEEGVAKVFEEYEQAERSTSATHGGTGLGLPISKRFAELMGGGVTVTSEKGVGSVFSIFIPRICDESEELENEEISSLEGENLCVLIDDDIAMHDLIKRTVKKAGMTLIGATNGEQGLNMIRESKPKLILLDVLMPGRDGWSILKECKSDESIKDIPVIMVSQMSQETLAFSLGADDYLTKPIDRDKFLKMVTNLLGSSTNKRILIVDDDANTRDILGRALKDAGYEPFIAKDGKEGLENLDKNPALIVLDLEMPRMDGFEFLENFVEMDFAEKPNILVYSGKDLSEVQEELLRKNVAGLVKKDEVSINQLPGMVTKLLGSKS</sequence>
<evidence type="ECO:0000256" key="7">
    <source>
        <dbReference type="PROSITE-ProRule" id="PRU00169"/>
    </source>
</evidence>
<dbReference type="InterPro" id="IPR004358">
    <property type="entry name" value="Sig_transdc_His_kin-like_C"/>
</dbReference>
<keyword evidence="8" id="KW-0472">Membrane</keyword>
<dbReference type="AlphaFoldDB" id="A0A937HVZ8"/>
<feature type="domain" description="Response regulatory" evidence="10">
    <location>
        <begin position="757"/>
        <end position="870"/>
    </location>
</feature>
<keyword evidence="8" id="KW-0812">Transmembrane</keyword>
<dbReference type="Pfam" id="PF02518">
    <property type="entry name" value="HATPase_c"/>
    <property type="match status" value="1"/>
</dbReference>
<evidence type="ECO:0000256" key="5">
    <source>
        <dbReference type="ARBA" id="ARBA00022679"/>
    </source>
</evidence>
<proteinExistence type="predicted"/>
<dbReference type="PROSITE" id="PS50109">
    <property type="entry name" value="HIS_KIN"/>
    <property type="match status" value="1"/>
</dbReference>
<dbReference type="Pfam" id="PF00512">
    <property type="entry name" value="HisKA"/>
    <property type="match status" value="1"/>
</dbReference>
<dbReference type="Proteomes" id="UP000744438">
    <property type="component" value="Unassembled WGS sequence"/>
</dbReference>
<dbReference type="PROSITE" id="PS50885">
    <property type="entry name" value="HAMP"/>
    <property type="match status" value="1"/>
</dbReference>
<protein>
    <recommendedName>
        <fullName evidence="3">histidine kinase</fullName>
        <ecNumber evidence="3">2.7.13.3</ecNumber>
    </recommendedName>
</protein>
<name>A0A937HVZ8_9GAMM</name>
<dbReference type="PRINTS" id="PR00344">
    <property type="entry name" value="BCTRLSENSOR"/>
</dbReference>
<dbReference type="InterPro" id="IPR036890">
    <property type="entry name" value="HATPase_C_sf"/>
</dbReference>